<dbReference type="Proteomes" id="UP001057877">
    <property type="component" value="Chromosome"/>
</dbReference>
<gene>
    <name evidence="3" type="ORF">L1F29_03355</name>
</gene>
<name>A0ABY5SAE8_9BACL</name>
<feature type="domain" description="Copper amine oxidase-like N-terminal" evidence="2">
    <location>
        <begin position="51"/>
        <end position="130"/>
    </location>
</feature>
<accession>A0ABY5SAE8</accession>
<feature type="signal peptide" evidence="1">
    <location>
        <begin position="1"/>
        <end position="20"/>
    </location>
</feature>
<feature type="chain" id="PRO_5046525827" description="Copper amine oxidase-like N-terminal domain-containing protein" evidence="1">
    <location>
        <begin position="21"/>
        <end position="470"/>
    </location>
</feature>
<evidence type="ECO:0000256" key="1">
    <source>
        <dbReference type="SAM" id="SignalP"/>
    </source>
</evidence>
<keyword evidence="1" id="KW-0732">Signal</keyword>
<sequence length="470" mass="51493">MRKAILAGIIVSLFILTAAALPPAKPKSSAGDGSQPVPLLMNHYFVLFPGDSAPYLKENGLMVPLRSFAAALGATVLYSAKERSAQIRSNRNEVVEIRSNPPLAGKEGISPQQQFHPAPEVIGGTFFAPVAQLLQGLPSYNYEQRSEAGRKVLAIMDPAERRLLPGIGDPDNPVDDYPHIMADPAYPFIPTGLKQIAMRDQKGRSSVHLSLTVDRVKGKDIPADDALFHVIVKDIEGNVIERTIDWNGKSTKGADGTERIALDFTVPAKASYVLFRATPIYNDRNIPVYPADYQYDEAMANAVAELIPGNRALFARLGVEPVAGDVQIQELTLYVRRIGEHYKALSAEEQERLMQAIYELTGRFFPLRIETETIDADKPSITGYIKEIAENGSILIENPDNLIGYENPKADALWGSFTADASIMRKSTGEKLDKAELKTGMKVEGWTTGMIMSSYPGKGRLIQLNVLSDP</sequence>
<dbReference type="RefSeq" id="WP_258386986.1">
    <property type="nucleotide sequence ID" value="NZ_CP091430.1"/>
</dbReference>
<dbReference type="EMBL" id="CP091430">
    <property type="protein sequence ID" value="UVI30922.1"/>
    <property type="molecule type" value="Genomic_DNA"/>
</dbReference>
<reference evidence="3" key="1">
    <citation type="submission" date="2022-01" db="EMBL/GenBank/DDBJ databases">
        <title>Paenibacillus spongiae sp. nov., isolated from marine sponge.</title>
        <authorList>
            <person name="Li Z."/>
            <person name="Zhang M."/>
        </authorList>
    </citation>
    <scope>NUCLEOTIDE SEQUENCE</scope>
    <source>
        <strain evidence="3">PHS-Z3</strain>
    </source>
</reference>
<evidence type="ECO:0000259" key="2">
    <source>
        <dbReference type="Pfam" id="PF07833"/>
    </source>
</evidence>
<dbReference type="Pfam" id="PF07833">
    <property type="entry name" value="Cu_amine_oxidN1"/>
    <property type="match status" value="1"/>
</dbReference>
<organism evidence="3 4">
    <name type="scientific">Paenibacillus spongiae</name>
    <dbReference type="NCBI Taxonomy" id="2909671"/>
    <lineage>
        <taxon>Bacteria</taxon>
        <taxon>Bacillati</taxon>
        <taxon>Bacillota</taxon>
        <taxon>Bacilli</taxon>
        <taxon>Bacillales</taxon>
        <taxon>Paenibacillaceae</taxon>
        <taxon>Paenibacillus</taxon>
    </lineage>
</organism>
<evidence type="ECO:0000313" key="4">
    <source>
        <dbReference type="Proteomes" id="UP001057877"/>
    </source>
</evidence>
<protein>
    <recommendedName>
        <fullName evidence="2">Copper amine oxidase-like N-terminal domain-containing protein</fullName>
    </recommendedName>
</protein>
<dbReference type="InterPro" id="IPR012854">
    <property type="entry name" value="Cu_amine_oxidase-like_N"/>
</dbReference>
<evidence type="ECO:0000313" key="3">
    <source>
        <dbReference type="EMBL" id="UVI30922.1"/>
    </source>
</evidence>
<proteinExistence type="predicted"/>
<keyword evidence="4" id="KW-1185">Reference proteome</keyword>